<evidence type="ECO:0000256" key="3">
    <source>
        <dbReference type="ARBA" id="ARBA00023004"/>
    </source>
</evidence>
<dbReference type="STRING" id="1390249.BHU72_06850"/>
<dbReference type="GO" id="GO:0046872">
    <property type="term" value="F:metal ion binding"/>
    <property type="evidence" value="ECO:0007669"/>
    <property type="project" value="UniProtKB-KW"/>
</dbReference>
<dbReference type="InterPro" id="IPR012312">
    <property type="entry name" value="Hemerythrin-like"/>
</dbReference>
<dbReference type="InterPro" id="IPR050669">
    <property type="entry name" value="Hemerythrin"/>
</dbReference>
<feature type="domain" description="Hemerythrin-like" evidence="4">
    <location>
        <begin position="11"/>
        <end position="126"/>
    </location>
</feature>
<dbReference type="AlphaFoldDB" id="A0A1E5L465"/>
<organism evidence="5 6">
    <name type="scientific">Desulfuribacillus stibiiarsenatis</name>
    <dbReference type="NCBI Taxonomy" id="1390249"/>
    <lineage>
        <taxon>Bacteria</taxon>
        <taxon>Bacillati</taxon>
        <taxon>Bacillota</taxon>
        <taxon>Desulfuribacillia</taxon>
        <taxon>Desulfuribacillales</taxon>
        <taxon>Desulfuribacillaceae</taxon>
        <taxon>Desulfuribacillus</taxon>
    </lineage>
</organism>
<dbReference type="PROSITE" id="PS00550">
    <property type="entry name" value="HEMERYTHRINS"/>
    <property type="match status" value="1"/>
</dbReference>
<dbReference type="InterPro" id="IPR035938">
    <property type="entry name" value="Hemerythrin-like_sf"/>
</dbReference>
<reference evidence="5 6" key="1">
    <citation type="submission" date="2016-09" db="EMBL/GenBank/DDBJ databases">
        <title>Desulfuribacillus arsenicus sp. nov., an obligately anaerobic, dissimilatory arsenic- and antimonate-reducing bacterium isolated from anoxic sediments.</title>
        <authorList>
            <person name="Abin C.A."/>
            <person name="Hollibaugh J.T."/>
        </authorList>
    </citation>
    <scope>NUCLEOTIDE SEQUENCE [LARGE SCALE GENOMIC DNA]</scope>
    <source>
        <strain evidence="5 6">MLFW-2</strain>
    </source>
</reference>
<dbReference type="SUPFAM" id="SSF47188">
    <property type="entry name" value="Hemerythrin-like"/>
    <property type="match status" value="1"/>
</dbReference>
<keyword evidence="3" id="KW-0408">Iron</keyword>
<gene>
    <name evidence="5" type="ORF">BHU72_06850</name>
</gene>
<evidence type="ECO:0000313" key="6">
    <source>
        <dbReference type="Proteomes" id="UP000095255"/>
    </source>
</evidence>
<keyword evidence="6" id="KW-1185">Reference proteome</keyword>
<dbReference type="PANTHER" id="PTHR37164">
    <property type="entry name" value="BACTERIOHEMERYTHRIN"/>
    <property type="match status" value="1"/>
</dbReference>
<keyword evidence="2" id="KW-0479">Metal-binding</keyword>
<evidence type="ECO:0000259" key="4">
    <source>
        <dbReference type="Pfam" id="PF01814"/>
    </source>
</evidence>
<dbReference type="Gene3D" id="1.20.120.50">
    <property type="entry name" value="Hemerythrin-like"/>
    <property type="match status" value="1"/>
</dbReference>
<proteinExistence type="inferred from homology"/>
<dbReference type="NCBIfam" id="NF033749">
    <property type="entry name" value="bact_hemeryth"/>
    <property type="match status" value="1"/>
</dbReference>
<evidence type="ECO:0000256" key="2">
    <source>
        <dbReference type="ARBA" id="ARBA00022723"/>
    </source>
</evidence>
<dbReference type="EMBL" id="MJAT01000035">
    <property type="protein sequence ID" value="OEH84905.1"/>
    <property type="molecule type" value="Genomic_DNA"/>
</dbReference>
<dbReference type="OrthoDB" id="9797092at2"/>
<evidence type="ECO:0000256" key="1">
    <source>
        <dbReference type="ARBA" id="ARBA00010587"/>
    </source>
</evidence>
<dbReference type="CDD" id="cd12107">
    <property type="entry name" value="Hemerythrin"/>
    <property type="match status" value="1"/>
</dbReference>
<dbReference type="RefSeq" id="WP_069702640.1">
    <property type="nucleotide sequence ID" value="NZ_MJAT01000035.1"/>
</dbReference>
<dbReference type="InterPro" id="IPR012827">
    <property type="entry name" value="Hemerythrin_metal-bd"/>
</dbReference>
<comment type="caution">
    <text evidence="5">The sequence shown here is derived from an EMBL/GenBank/DDBJ whole genome shotgun (WGS) entry which is preliminary data.</text>
</comment>
<dbReference type="Pfam" id="PF01814">
    <property type="entry name" value="Hemerythrin"/>
    <property type="match status" value="1"/>
</dbReference>
<accession>A0A1E5L465</accession>
<name>A0A1E5L465_9FIRM</name>
<protein>
    <recommendedName>
        <fullName evidence="4">Hemerythrin-like domain-containing protein</fullName>
    </recommendedName>
</protein>
<sequence>MFTWTEELATGNQLIDEQHKEIFRKADVVFHLTTDNVDQEEVIKTFKYLVNYVFEHFNNEEMLMKQHHYEDYEAHKAAHTHFLKQINKFNKDLKENGVTEEFVDDLKLMMVELFVDHIDELDKKMAHAIKG</sequence>
<dbReference type="Proteomes" id="UP000095255">
    <property type="component" value="Unassembled WGS sequence"/>
</dbReference>
<evidence type="ECO:0000313" key="5">
    <source>
        <dbReference type="EMBL" id="OEH84905.1"/>
    </source>
</evidence>
<dbReference type="PANTHER" id="PTHR37164:SF1">
    <property type="entry name" value="BACTERIOHEMERYTHRIN"/>
    <property type="match status" value="1"/>
</dbReference>
<dbReference type="NCBIfam" id="TIGR02481">
    <property type="entry name" value="hemeryth_dom"/>
    <property type="match status" value="1"/>
</dbReference>
<comment type="similarity">
    <text evidence="1">Belongs to the hemerythrin family.</text>
</comment>
<dbReference type="InterPro" id="IPR016131">
    <property type="entry name" value="Haemerythrin_Fe_BS"/>
</dbReference>